<reference evidence="2" key="1">
    <citation type="submission" date="2023-05" db="EMBL/GenBank/DDBJ databases">
        <title>Limnohabitans sp. strain HM2-2 Genome sequencing and assembly.</title>
        <authorList>
            <person name="Jung Y."/>
        </authorList>
    </citation>
    <scope>NUCLEOTIDE SEQUENCE</scope>
    <source>
        <strain evidence="2">HM2-2</strain>
    </source>
</reference>
<dbReference type="EMBL" id="JASGBH010000001">
    <property type="protein sequence ID" value="MDI9232509.1"/>
    <property type="molecule type" value="Genomic_DNA"/>
</dbReference>
<dbReference type="SUPFAM" id="SSF89796">
    <property type="entry name" value="CoA-transferase family III (CaiB/BaiF)"/>
    <property type="match status" value="1"/>
</dbReference>
<comment type="caution">
    <text evidence="2">The sequence shown here is derived from an EMBL/GenBank/DDBJ whole genome shotgun (WGS) entry which is preliminary data.</text>
</comment>
<evidence type="ECO:0000313" key="3">
    <source>
        <dbReference type="Proteomes" id="UP001431902"/>
    </source>
</evidence>
<dbReference type="InterPro" id="IPR044855">
    <property type="entry name" value="CoA-Trfase_III_dom3_sf"/>
</dbReference>
<dbReference type="InterPro" id="IPR050483">
    <property type="entry name" value="CoA-transferase_III_domain"/>
</dbReference>
<gene>
    <name evidence="2" type="ORF">QLQ16_01510</name>
</gene>
<evidence type="ECO:0000313" key="2">
    <source>
        <dbReference type="EMBL" id="MDI9232509.1"/>
    </source>
</evidence>
<keyword evidence="3" id="KW-1185">Reference proteome</keyword>
<name>A0ABT6X317_9BURK</name>
<dbReference type="Proteomes" id="UP001431902">
    <property type="component" value="Unassembled WGS sequence"/>
</dbReference>
<dbReference type="RefSeq" id="WP_283222915.1">
    <property type="nucleotide sequence ID" value="NZ_JASGBH010000001.1"/>
</dbReference>
<dbReference type="Gene3D" id="3.30.1540.10">
    <property type="entry name" value="formyl-coa transferase, domain 3"/>
    <property type="match status" value="1"/>
</dbReference>
<dbReference type="InterPro" id="IPR023606">
    <property type="entry name" value="CoA-Trfase_III_dom_1_sf"/>
</dbReference>
<accession>A0ABT6X317</accession>
<organism evidence="2 3">
    <name type="scientific">Limnohabitans lacus</name>
    <dbReference type="NCBI Taxonomy" id="3045173"/>
    <lineage>
        <taxon>Bacteria</taxon>
        <taxon>Pseudomonadati</taxon>
        <taxon>Pseudomonadota</taxon>
        <taxon>Betaproteobacteria</taxon>
        <taxon>Burkholderiales</taxon>
        <taxon>Comamonadaceae</taxon>
        <taxon>Limnohabitans</taxon>
    </lineage>
</organism>
<proteinExistence type="predicted"/>
<evidence type="ECO:0000256" key="1">
    <source>
        <dbReference type="ARBA" id="ARBA00022679"/>
    </source>
</evidence>
<dbReference type="Gene3D" id="3.40.50.10540">
    <property type="entry name" value="Crotonobetainyl-coa:carnitine coa-transferase, domain 1"/>
    <property type="match status" value="1"/>
</dbReference>
<sequence>MAQTQDTQSQGPLRGVRILDLATVVAAPMAGTLCADMGAEVIKVELPRGGDALRSLAPVWQGHELFWKVTNRGKKGITLDVRQADGRALFLSMLPQFDVLIENFRTGTLDAWGLDIQTLHQHHPNLIVLRLTGFGQTGPYAKRPGFARVFEAMSGFTHLTGETDGPPQHMNYPLGDAIAGLFGAFSISTALAEKARTPPEQYRGSEIDLAATEALFRLLDPLAAEMQFMDVVRQRNGSRATYTAPSNVYQSADGHWITIVGTGNPIFERICKAMDRLDLLTDPRFANNLERTRHLVALDKEVADWCRQHSMAYVMQRLDEQDAPYGRINSIAQAAEDPHFQSRQALIDLPDDALGSVKAPCIVPRFVGRELPVPHTGPGRGEHNAEFYSALGLTEADLQRLRDSQSI</sequence>
<dbReference type="InterPro" id="IPR003673">
    <property type="entry name" value="CoA-Trfase_fam_III"/>
</dbReference>
<dbReference type="Pfam" id="PF02515">
    <property type="entry name" value="CoA_transf_3"/>
    <property type="match status" value="1"/>
</dbReference>
<keyword evidence="1" id="KW-0808">Transferase</keyword>
<dbReference type="PANTHER" id="PTHR48207:SF3">
    <property type="entry name" value="SUCCINATE--HYDROXYMETHYLGLUTARATE COA-TRANSFERASE"/>
    <property type="match status" value="1"/>
</dbReference>
<dbReference type="PANTHER" id="PTHR48207">
    <property type="entry name" value="SUCCINATE--HYDROXYMETHYLGLUTARATE COA-TRANSFERASE"/>
    <property type="match status" value="1"/>
</dbReference>
<protein>
    <submittedName>
        <fullName evidence="2">CaiB/BaiF CoA-transferase family protein</fullName>
    </submittedName>
</protein>